<keyword evidence="2" id="KW-1185">Reference proteome</keyword>
<gene>
    <name evidence="1" type="ORF">FB560_2248</name>
</gene>
<evidence type="ECO:0000313" key="1">
    <source>
        <dbReference type="EMBL" id="TQL86586.1"/>
    </source>
</evidence>
<protein>
    <submittedName>
        <fullName evidence="1">Uncharacterized protein</fullName>
    </submittedName>
</protein>
<comment type="caution">
    <text evidence="1">The sequence shown here is derived from an EMBL/GenBank/DDBJ whole genome shotgun (WGS) entry which is preliminary data.</text>
</comment>
<proteinExistence type="predicted"/>
<accession>A0A543BP45</accession>
<sequence>MAAGMVVGATVAVAGCSPLVAAPESREASDVVVSVAEDEYEGYFDAEASPVSDDEAVGAMWGSFGTGRGVGPVGWSHGSAAPGTYVVTVECAGPDEIEVRFDQTDHRQDATTRLTCPGSVSFDATTTETGFMIELDSAGAPGAYRISVAPRIAS</sequence>
<name>A0A543BP45_9MICO</name>
<organism evidence="1 2">
    <name type="scientific">Microbacterium saperdae</name>
    <dbReference type="NCBI Taxonomy" id="69368"/>
    <lineage>
        <taxon>Bacteria</taxon>
        <taxon>Bacillati</taxon>
        <taxon>Actinomycetota</taxon>
        <taxon>Actinomycetes</taxon>
        <taxon>Micrococcales</taxon>
        <taxon>Microbacteriaceae</taxon>
        <taxon>Microbacterium</taxon>
    </lineage>
</organism>
<dbReference type="AlphaFoldDB" id="A0A543BP45"/>
<dbReference type="EMBL" id="VFOX01000001">
    <property type="protein sequence ID" value="TQL86586.1"/>
    <property type="molecule type" value="Genomic_DNA"/>
</dbReference>
<evidence type="ECO:0000313" key="2">
    <source>
        <dbReference type="Proteomes" id="UP000317209"/>
    </source>
</evidence>
<reference evidence="1 2" key="1">
    <citation type="submission" date="2019-06" db="EMBL/GenBank/DDBJ databases">
        <title>Sequencing the genomes of 1000 actinobacteria strains.</title>
        <authorList>
            <person name="Klenk H.-P."/>
        </authorList>
    </citation>
    <scope>NUCLEOTIDE SEQUENCE [LARGE SCALE GENOMIC DNA]</scope>
    <source>
        <strain evidence="1 2">DSM 20169</strain>
    </source>
</reference>
<dbReference type="Proteomes" id="UP000317209">
    <property type="component" value="Unassembled WGS sequence"/>
</dbReference>